<proteinExistence type="predicted"/>
<accession>A0AAD9JAZ3</accession>
<evidence type="ECO:0008006" key="6">
    <source>
        <dbReference type="Google" id="ProtNLM"/>
    </source>
</evidence>
<dbReference type="AlphaFoldDB" id="A0AAD9JAZ3"/>
<dbReference type="PANTHER" id="PTHR33562">
    <property type="entry name" value="ATILLA, ISOFORM B-RELATED-RELATED"/>
    <property type="match status" value="1"/>
</dbReference>
<keyword evidence="1 3" id="KW-0732">Signal</keyword>
<evidence type="ECO:0000256" key="1">
    <source>
        <dbReference type="ARBA" id="ARBA00022729"/>
    </source>
</evidence>
<comment type="caution">
    <text evidence="4">The sequence shown here is derived from an EMBL/GenBank/DDBJ whole genome shotgun (WGS) entry which is preliminary data.</text>
</comment>
<protein>
    <recommendedName>
        <fullName evidence="6">Protein quiver</fullName>
    </recommendedName>
</protein>
<evidence type="ECO:0000256" key="3">
    <source>
        <dbReference type="SAM" id="SignalP"/>
    </source>
</evidence>
<evidence type="ECO:0000313" key="5">
    <source>
        <dbReference type="Proteomes" id="UP001208570"/>
    </source>
</evidence>
<dbReference type="GO" id="GO:0030431">
    <property type="term" value="P:sleep"/>
    <property type="evidence" value="ECO:0007669"/>
    <property type="project" value="InterPro"/>
</dbReference>
<feature type="signal peptide" evidence="3">
    <location>
        <begin position="1"/>
        <end position="22"/>
    </location>
</feature>
<dbReference type="InterPro" id="IPR031424">
    <property type="entry name" value="QVR-like"/>
</dbReference>
<dbReference type="Pfam" id="PF17064">
    <property type="entry name" value="QVR"/>
    <property type="match status" value="1"/>
</dbReference>
<organism evidence="4 5">
    <name type="scientific">Paralvinella palmiformis</name>
    <dbReference type="NCBI Taxonomy" id="53620"/>
    <lineage>
        <taxon>Eukaryota</taxon>
        <taxon>Metazoa</taxon>
        <taxon>Spiralia</taxon>
        <taxon>Lophotrochozoa</taxon>
        <taxon>Annelida</taxon>
        <taxon>Polychaeta</taxon>
        <taxon>Sedentaria</taxon>
        <taxon>Canalipalpata</taxon>
        <taxon>Terebellida</taxon>
        <taxon>Terebelliformia</taxon>
        <taxon>Alvinellidae</taxon>
        <taxon>Paralvinella</taxon>
    </lineage>
</organism>
<name>A0AAD9JAZ3_9ANNE</name>
<dbReference type="EMBL" id="JAODUP010000449">
    <property type="protein sequence ID" value="KAK2149504.1"/>
    <property type="molecule type" value="Genomic_DNA"/>
</dbReference>
<dbReference type="PANTHER" id="PTHR33562:SF20">
    <property type="entry name" value="PROTEIN QUIVER"/>
    <property type="match status" value="1"/>
</dbReference>
<keyword evidence="2" id="KW-0325">Glycoprotein</keyword>
<dbReference type="Proteomes" id="UP001208570">
    <property type="component" value="Unassembled WGS sequence"/>
</dbReference>
<gene>
    <name evidence="4" type="ORF">LSH36_449g03017</name>
</gene>
<feature type="chain" id="PRO_5042148451" description="Protein quiver" evidence="3">
    <location>
        <begin position="23"/>
        <end position="236"/>
    </location>
</feature>
<dbReference type="GO" id="GO:0032222">
    <property type="term" value="P:regulation of synaptic transmission, cholinergic"/>
    <property type="evidence" value="ECO:0007669"/>
    <property type="project" value="InterPro"/>
</dbReference>
<reference evidence="4" key="1">
    <citation type="journal article" date="2023" name="Mol. Biol. Evol.">
        <title>Third-Generation Sequencing Reveals the Adaptive Role of the Epigenome in Three Deep-Sea Polychaetes.</title>
        <authorList>
            <person name="Perez M."/>
            <person name="Aroh O."/>
            <person name="Sun Y."/>
            <person name="Lan Y."/>
            <person name="Juniper S.K."/>
            <person name="Young C.R."/>
            <person name="Angers B."/>
            <person name="Qian P.Y."/>
        </authorList>
    </citation>
    <scope>NUCLEOTIDE SEQUENCE</scope>
    <source>
        <strain evidence="4">P08H-3</strain>
    </source>
</reference>
<evidence type="ECO:0000256" key="2">
    <source>
        <dbReference type="ARBA" id="ARBA00023180"/>
    </source>
</evidence>
<keyword evidence="5" id="KW-1185">Reference proteome</keyword>
<sequence length="236" mass="26006">MEIRAALFTLAVCFLQARLANAVTENGKFCYICNSDTKFNCFHPGYDTKSQKCSYGCVFTMKKWKDGNTVVLRGCGTWQSSHASGCTEVSTTSVITPECMCNTDYCNNAVITPATELQLDRCYRCQYYGSKSAEHLVDTTCLYPDLSTPTALCPYGYCKKIYFMTGDYIGISRMCVEGSSSSFLCTPESTASVRYEVCSCEGDLCNGAVTVSMETTTFLTVSCAIALFGRYVLEFV</sequence>
<dbReference type="InterPro" id="IPR050975">
    <property type="entry name" value="Sleep_regulator"/>
</dbReference>
<evidence type="ECO:0000313" key="4">
    <source>
        <dbReference type="EMBL" id="KAK2149504.1"/>
    </source>
</evidence>